<accession>A0A813U726</accession>
<dbReference type="EMBL" id="CAJNOC010000961">
    <property type="protein sequence ID" value="CAF0821764.1"/>
    <property type="molecule type" value="Genomic_DNA"/>
</dbReference>
<gene>
    <name evidence="3" type="ORF">OXX778_LOCUS7504</name>
</gene>
<keyword evidence="2" id="KW-0732">Signal</keyword>
<keyword evidence="1" id="KW-0472">Membrane</keyword>
<keyword evidence="1" id="KW-0812">Transmembrane</keyword>
<comment type="caution">
    <text evidence="3">The sequence shown here is derived from an EMBL/GenBank/DDBJ whole genome shotgun (WGS) entry which is preliminary data.</text>
</comment>
<evidence type="ECO:0000256" key="2">
    <source>
        <dbReference type="SAM" id="SignalP"/>
    </source>
</evidence>
<organism evidence="3 4">
    <name type="scientific">Brachionus calyciflorus</name>
    <dbReference type="NCBI Taxonomy" id="104777"/>
    <lineage>
        <taxon>Eukaryota</taxon>
        <taxon>Metazoa</taxon>
        <taxon>Spiralia</taxon>
        <taxon>Gnathifera</taxon>
        <taxon>Rotifera</taxon>
        <taxon>Eurotatoria</taxon>
        <taxon>Monogononta</taxon>
        <taxon>Pseudotrocha</taxon>
        <taxon>Ploima</taxon>
        <taxon>Brachionidae</taxon>
        <taxon>Brachionus</taxon>
    </lineage>
</organism>
<evidence type="ECO:0000313" key="4">
    <source>
        <dbReference type="Proteomes" id="UP000663879"/>
    </source>
</evidence>
<evidence type="ECO:0000313" key="3">
    <source>
        <dbReference type="EMBL" id="CAF0821764.1"/>
    </source>
</evidence>
<dbReference type="Proteomes" id="UP000663879">
    <property type="component" value="Unassembled WGS sequence"/>
</dbReference>
<proteinExistence type="predicted"/>
<protein>
    <submittedName>
        <fullName evidence="3">Uncharacterized protein</fullName>
    </submittedName>
</protein>
<keyword evidence="4" id="KW-1185">Reference proteome</keyword>
<sequence length="369" mass="42897">MKFFIFTLLLTDFVKCIDYRSSPELLSLINNNLLKQKKSIDDANHSLNRSDYRTNFIKLVENFLLIHLKKLAQNERIENLKNSNSTLNEPEKLAMIKNPDDMKSYIKTTKDHLITIIIVLSILSSGLFIILLISCFVNLRQRSRLNFLSDNDFFTYYNSKSIPPLISSTSSFSLQPKKMETPKQETKINNFHSDIDSGISLSKSNSIKRISSISSKDNAQLNKEHFNFINGNLIKNKQRSKRIKKYLKNRQDSFSFDLKLTNQDSDDEDDIVLEHNLDDDNYELPKISLNFDAYKHHDDDIEDNSDGIKSGFSFSKKDNSIKLDIIELESSSYVRDRYYQILREQVFPYLQKSTVGFSNINQSNNDVLY</sequence>
<feature type="signal peptide" evidence="2">
    <location>
        <begin position="1"/>
        <end position="16"/>
    </location>
</feature>
<feature type="chain" id="PRO_5032275855" evidence="2">
    <location>
        <begin position="17"/>
        <end position="369"/>
    </location>
</feature>
<name>A0A813U726_9BILA</name>
<feature type="transmembrane region" description="Helical" evidence="1">
    <location>
        <begin position="113"/>
        <end position="139"/>
    </location>
</feature>
<reference evidence="3" key="1">
    <citation type="submission" date="2021-02" db="EMBL/GenBank/DDBJ databases">
        <authorList>
            <person name="Nowell W R."/>
        </authorList>
    </citation>
    <scope>NUCLEOTIDE SEQUENCE</scope>
    <source>
        <strain evidence="3">Ploen Becks lab</strain>
    </source>
</reference>
<evidence type="ECO:0000256" key="1">
    <source>
        <dbReference type="SAM" id="Phobius"/>
    </source>
</evidence>
<dbReference type="OrthoDB" id="10498230at2759"/>
<keyword evidence="1" id="KW-1133">Transmembrane helix</keyword>
<dbReference type="AlphaFoldDB" id="A0A813U726"/>